<name>A0A3B0Z809_9ZZZZ</name>
<dbReference type="GO" id="GO:0043565">
    <property type="term" value="F:sequence-specific DNA binding"/>
    <property type="evidence" value="ECO:0007669"/>
    <property type="project" value="InterPro"/>
</dbReference>
<reference evidence="2" key="1">
    <citation type="submission" date="2018-06" db="EMBL/GenBank/DDBJ databases">
        <authorList>
            <person name="Zhirakovskaya E."/>
        </authorList>
    </citation>
    <scope>NUCLEOTIDE SEQUENCE</scope>
</reference>
<accession>A0A3B0Z809</accession>
<dbReference type="EMBL" id="UOFQ01000139">
    <property type="protein sequence ID" value="VAW89528.1"/>
    <property type="molecule type" value="Genomic_DNA"/>
</dbReference>
<dbReference type="PROSITE" id="PS01124">
    <property type="entry name" value="HTH_ARAC_FAMILY_2"/>
    <property type="match status" value="1"/>
</dbReference>
<protein>
    <recommendedName>
        <fullName evidence="1">HTH araC/xylS-type domain-containing protein</fullName>
    </recommendedName>
</protein>
<dbReference type="AlphaFoldDB" id="A0A3B0Z809"/>
<dbReference type="Gene3D" id="1.10.10.60">
    <property type="entry name" value="Homeodomain-like"/>
    <property type="match status" value="1"/>
</dbReference>
<dbReference type="InterPro" id="IPR018060">
    <property type="entry name" value="HTH_AraC"/>
</dbReference>
<proteinExistence type="predicted"/>
<evidence type="ECO:0000313" key="2">
    <source>
        <dbReference type="EMBL" id="VAW89528.1"/>
    </source>
</evidence>
<dbReference type="GO" id="GO:0003700">
    <property type="term" value="F:DNA-binding transcription factor activity"/>
    <property type="evidence" value="ECO:0007669"/>
    <property type="project" value="InterPro"/>
</dbReference>
<organism evidence="2">
    <name type="scientific">hydrothermal vent metagenome</name>
    <dbReference type="NCBI Taxonomy" id="652676"/>
    <lineage>
        <taxon>unclassified sequences</taxon>
        <taxon>metagenomes</taxon>
        <taxon>ecological metagenomes</taxon>
    </lineage>
</organism>
<gene>
    <name evidence="2" type="ORF">MNBD_GAMMA17-646</name>
</gene>
<feature type="domain" description="HTH araC/xylS-type" evidence="1">
    <location>
        <begin position="1"/>
        <end position="35"/>
    </location>
</feature>
<evidence type="ECO:0000259" key="1">
    <source>
        <dbReference type="PROSITE" id="PS01124"/>
    </source>
</evidence>
<sequence>SNNKTAWADVYHDQSHFIHEFKSLSGLTPGQFGRLSVLYNKI</sequence>
<feature type="non-terminal residue" evidence="2">
    <location>
        <position position="1"/>
    </location>
</feature>